<dbReference type="InterPro" id="IPR045083">
    <property type="entry name" value="ATP_synth_F0_asu_bact/mt"/>
</dbReference>
<dbReference type="PRINTS" id="PR00123">
    <property type="entry name" value="ATPASEA"/>
</dbReference>
<dbReference type="HAMAP" id="MF_01393">
    <property type="entry name" value="ATP_synth_a_bact"/>
    <property type="match status" value="1"/>
</dbReference>
<evidence type="ECO:0000256" key="5">
    <source>
        <dbReference type="ARBA" id="ARBA00022692"/>
    </source>
</evidence>
<evidence type="ECO:0000256" key="2">
    <source>
        <dbReference type="ARBA" id="ARBA00006810"/>
    </source>
</evidence>
<evidence type="ECO:0000313" key="14">
    <source>
        <dbReference type="Proteomes" id="UP000177309"/>
    </source>
</evidence>
<dbReference type="InterPro" id="IPR023011">
    <property type="entry name" value="ATP_synth_F0_asu_AS"/>
</dbReference>
<feature type="transmembrane region" description="Helical" evidence="11">
    <location>
        <begin position="149"/>
        <end position="168"/>
    </location>
</feature>
<keyword evidence="4 11" id="KW-0138">CF(0)</keyword>
<dbReference type="SUPFAM" id="SSF81336">
    <property type="entry name" value="F1F0 ATP synthase subunit A"/>
    <property type="match status" value="1"/>
</dbReference>
<evidence type="ECO:0000256" key="7">
    <source>
        <dbReference type="ARBA" id="ARBA00022989"/>
    </source>
</evidence>
<name>A0A1F4TJX6_UNCSA</name>
<keyword evidence="8 11" id="KW-0406">Ion transport</keyword>
<comment type="similarity">
    <text evidence="2 11 12">Belongs to the ATPase A chain family.</text>
</comment>
<dbReference type="AlphaFoldDB" id="A0A1F4TJX6"/>
<gene>
    <name evidence="11" type="primary">atpB</name>
    <name evidence="13" type="ORF">A2462_06425</name>
</gene>
<dbReference type="PANTHER" id="PTHR11410">
    <property type="entry name" value="ATP SYNTHASE SUBUNIT A"/>
    <property type="match status" value="1"/>
</dbReference>
<sequence>MGAELESVRVFWQLSLWGLDISITSAVLVLWSAVLIIFVISFLAVHRPKIVPGKLQGLIEIINEFWEEQTKDLFGEQSNYWLPFVLAIFMFVLVCNLLGMVPGVYPINSNINTTATLAVVVFLAYHFAGIKNLGFKGYLKSLMPEDVPLILWPLMFLLEITSHLARPFSLAVRLFANMTAGAVVGFTILSFIFVFKSYWLAGFPLFGKVTVSLFEVFIAFVQAYVFAYLSALYIGVAIEKHS</sequence>
<dbReference type="InterPro" id="IPR035908">
    <property type="entry name" value="F0_ATP_A_sf"/>
</dbReference>
<dbReference type="PANTHER" id="PTHR11410:SF0">
    <property type="entry name" value="ATP SYNTHASE SUBUNIT A"/>
    <property type="match status" value="1"/>
</dbReference>
<comment type="caution">
    <text evidence="13">The sequence shown here is derived from an EMBL/GenBank/DDBJ whole genome shotgun (WGS) entry which is preliminary data.</text>
</comment>
<evidence type="ECO:0000256" key="10">
    <source>
        <dbReference type="ARBA" id="ARBA00023310"/>
    </source>
</evidence>
<reference evidence="13 14" key="1">
    <citation type="journal article" date="2016" name="Nat. Commun.">
        <title>Thousands of microbial genomes shed light on interconnected biogeochemical processes in an aquifer system.</title>
        <authorList>
            <person name="Anantharaman K."/>
            <person name="Brown C.T."/>
            <person name="Hug L.A."/>
            <person name="Sharon I."/>
            <person name="Castelle C.J."/>
            <person name="Probst A.J."/>
            <person name="Thomas B.C."/>
            <person name="Singh A."/>
            <person name="Wilkins M.J."/>
            <person name="Karaoz U."/>
            <person name="Brodie E.L."/>
            <person name="Williams K.H."/>
            <person name="Hubbard S.S."/>
            <person name="Banfield J.F."/>
        </authorList>
    </citation>
    <scope>NUCLEOTIDE SEQUENCE [LARGE SCALE GENOMIC DNA]</scope>
</reference>
<keyword evidence="9 11" id="KW-0472">Membrane</keyword>
<proteinExistence type="inferred from homology"/>
<keyword evidence="10 11" id="KW-0066">ATP synthesis</keyword>
<evidence type="ECO:0000256" key="11">
    <source>
        <dbReference type="HAMAP-Rule" id="MF_01393"/>
    </source>
</evidence>
<dbReference type="CDD" id="cd00310">
    <property type="entry name" value="ATP-synt_Fo_a_6"/>
    <property type="match status" value="1"/>
</dbReference>
<feature type="transmembrane region" description="Helical" evidence="11">
    <location>
        <begin position="21"/>
        <end position="45"/>
    </location>
</feature>
<dbReference type="GO" id="GO:0005886">
    <property type="term" value="C:plasma membrane"/>
    <property type="evidence" value="ECO:0007669"/>
    <property type="project" value="UniProtKB-SubCell"/>
</dbReference>
<keyword evidence="3 11" id="KW-0813">Transport</keyword>
<dbReference type="PROSITE" id="PS00449">
    <property type="entry name" value="ATPASE_A"/>
    <property type="match status" value="1"/>
</dbReference>
<evidence type="ECO:0000313" key="13">
    <source>
        <dbReference type="EMBL" id="OGC32820.1"/>
    </source>
</evidence>
<feature type="transmembrane region" description="Helical" evidence="11">
    <location>
        <begin position="80"/>
        <end position="105"/>
    </location>
</feature>
<dbReference type="Proteomes" id="UP000177309">
    <property type="component" value="Unassembled WGS sequence"/>
</dbReference>
<evidence type="ECO:0000256" key="6">
    <source>
        <dbReference type="ARBA" id="ARBA00022781"/>
    </source>
</evidence>
<keyword evidence="6 11" id="KW-0375">Hydrogen ion transport</keyword>
<dbReference type="GO" id="GO:0046933">
    <property type="term" value="F:proton-transporting ATP synthase activity, rotational mechanism"/>
    <property type="evidence" value="ECO:0007669"/>
    <property type="project" value="UniProtKB-UniRule"/>
</dbReference>
<evidence type="ECO:0000256" key="3">
    <source>
        <dbReference type="ARBA" id="ARBA00022448"/>
    </source>
</evidence>
<keyword evidence="5 11" id="KW-0812">Transmembrane</keyword>
<dbReference type="EMBL" id="MEUI01000044">
    <property type="protein sequence ID" value="OGC32820.1"/>
    <property type="molecule type" value="Genomic_DNA"/>
</dbReference>
<comment type="subcellular location">
    <subcellularLocation>
        <location evidence="11 12">Cell membrane</location>
        <topology evidence="11 12">Multi-pass membrane protein</topology>
    </subcellularLocation>
    <subcellularLocation>
        <location evidence="1">Membrane</location>
        <topology evidence="1">Multi-pass membrane protein</topology>
    </subcellularLocation>
</comment>
<feature type="transmembrane region" description="Helical" evidence="11">
    <location>
        <begin position="216"/>
        <end position="238"/>
    </location>
</feature>
<keyword evidence="7 11" id="KW-1133">Transmembrane helix</keyword>
<evidence type="ECO:0000256" key="12">
    <source>
        <dbReference type="RuleBase" id="RU000483"/>
    </source>
</evidence>
<protein>
    <recommendedName>
        <fullName evidence="11 12">ATP synthase subunit a</fullName>
    </recommendedName>
    <alternativeName>
        <fullName evidence="11">ATP synthase F0 sector subunit a</fullName>
    </alternativeName>
    <alternativeName>
        <fullName evidence="11">F-ATPase subunit 6</fullName>
    </alternativeName>
</protein>
<evidence type="ECO:0000256" key="9">
    <source>
        <dbReference type="ARBA" id="ARBA00023136"/>
    </source>
</evidence>
<dbReference type="Gene3D" id="1.20.120.220">
    <property type="entry name" value="ATP synthase, F0 complex, subunit A"/>
    <property type="match status" value="1"/>
</dbReference>
<feature type="transmembrane region" description="Helical" evidence="11">
    <location>
        <begin position="111"/>
        <end position="128"/>
    </location>
</feature>
<evidence type="ECO:0000256" key="8">
    <source>
        <dbReference type="ARBA" id="ARBA00023065"/>
    </source>
</evidence>
<organism evidence="13 14">
    <name type="scientific">candidate division WOR-1 bacterium RIFOXYC2_FULL_41_25</name>
    <dbReference type="NCBI Taxonomy" id="1802586"/>
    <lineage>
        <taxon>Bacteria</taxon>
        <taxon>Bacillati</taxon>
        <taxon>Saganbacteria</taxon>
    </lineage>
</organism>
<dbReference type="Pfam" id="PF00119">
    <property type="entry name" value="ATP-synt_A"/>
    <property type="match status" value="1"/>
</dbReference>
<feature type="transmembrane region" description="Helical" evidence="11">
    <location>
        <begin position="174"/>
        <end position="195"/>
    </location>
</feature>
<accession>A0A1F4TJX6</accession>
<evidence type="ECO:0000256" key="1">
    <source>
        <dbReference type="ARBA" id="ARBA00004141"/>
    </source>
</evidence>
<keyword evidence="11" id="KW-1003">Cell membrane</keyword>
<dbReference type="NCBIfam" id="TIGR01131">
    <property type="entry name" value="ATP_synt_6_or_A"/>
    <property type="match status" value="1"/>
</dbReference>
<evidence type="ECO:0000256" key="4">
    <source>
        <dbReference type="ARBA" id="ARBA00022547"/>
    </source>
</evidence>
<dbReference type="GO" id="GO:0045259">
    <property type="term" value="C:proton-transporting ATP synthase complex"/>
    <property type="evidence" value="ECO:0007669"/>
    <property type="project" value="UniProtKB-KW"/>
</dbReference>
<comment type="function">
    <text evidence="11 12">Key component of the proton channel; it plays a direct role in the translocation of protons across the membrane.</text>
</comment>
<dbReference type="InterPro" id="IPR000568">
    <property type="entry name" value="ATP_synth_F0_asu"/>
</dbReference>